<protein>
    <recommendedName>
        <fullName evidence="2">LexA repressor DNA-binding domain-containing protein</fullName>
    </recommendedName>
</protein>
<evidence type="ECO:0000313" key="1">
    <source>
        <dbReference type="EMBL" id="HGB30262.1"/>
    </source>
</evidence>
<gene>
    <name evidence="1" type="ORF">ENV35_00110</name>
</gene>
<dbReference type="InterPro" id="IPR036390">
    <property type="entry name" value="WH_DNA-bd_sf"/>
</dbReference>
<dbReference type="InterPro" id="IPR036388">
    <property type="entry name" value="WH-like_DNA-bd_sf"/>
</dbReference>
<dbReference type="AlphaFoldDB" id="A0A7C3SPQ7"/>
<proteinExistence type="predicted"/>
<accession>A0A7C3SPQ7</accession>
<dbReference type="EMBL" id="DTGA01000001">
    <property type="protein sequence ID" value="HGB30262.1"/>
    <property type="molecule type" value="Genomic_DNA"/>
</dbReference>
<evidence type="ECO:0008006" key="2">
    <source>
        <dbReference type="Google" id="ProtNLM"/>
    </source>
</evidence>
<comment type="caution">
    <text evidence="1">The sequence shown here is derived from an EMBL/GenBank/DDBJ whole genome shotgun (WGS) entry which is preliminary data.</text>
</comment>
<reference evidence="1" key="1">
    <citation type="journal article" date="2020" name="mSystems">
        <title>Genome- and Community-Level Interaction Insights into Carbon Utilization and Element Cycling Functions of Hydrothermarchaeota in Hydrothermal Sediment.</title>
        <authorList>
            <person name="Zhou Z."/>
            <person name="Liu Y."/>
            <person name="Xu W."/>
            <person name="Pan J."/>
            <person name="Luo Z.H."/>
            <person name="Li M."/>
        </authorList>
    </citation>
    <scope>NUCLEOTIDE SEQUENCE [LARGE SCALE GENOMIC DNA]</scope>
    <source>
        <strain evidence="1">SpSt-751</strain>
    </source>
</reference>
<dbReference type="SUPFAM" id="SSF46785">
    <property type="entry name" value="Winged helix' DNA-binding domain"/>
    <property type="match status" value="1"/>
</dbReference>
<dbReference type="Gene3D" id="1.10.10.10">
    <property type="entry name" value="Winged helix-like DNA-binding domain superfamily/Winged helix DNA-binding domain"/>
    <property type="match status" value="1"/>
</dbReference>
<organism evidence="1">
    <name type="scientific">Dictyoglomus turgidum</name>
    <dbReference type="NCBI Taxonomy" id="513050"/>
    <lineage>
        <taxon>Bacteria</taxon>
        <taxon>Pseudomonadati</taxon>
        <taxon>Dictyoglomota</taxon>
        <taxon>Dictyoglomia</taxon>
        <taxon>Dictyoglomales</taxon>
        <taxon>Dictyoglomaceae</taxon>
        <taxon>Dictyoglomus</taxon>
    </lineage>
</organism>
<sequence length="76" mass="9442">MSKRIPLTEREQQFWEKYIQWYFSRIKAPSVYDLARYTKKSPQLWQYYLTVLRKKGWIKDKKIKRSGEKTPKNQNI</sequence>
<name>A0A7C3SPQ7_9BACT</name>